<dbReference type="InterPro" id="IPR051257">
    <property type="entry name" value="Diverse_CBS-Domain"/>
</dbReference>
<dbReference type="Proteomes" id="UP000184423">
    <property type="component" value="Unassembled WGS sequence"/>
</dbReference>
<dbReference type="CDD" id="cd03440">
    <property type="entry name" value="hot_dog"/>
    <property type="match status" value="1"/>
</dbReference>
<keyword evidence="5" id="KW-1185">Reference proteome</keyword>
<dbReference type="PANTHER" id="PTHR43080:SF2">
    <property type="entry name" value="CBS DOMAIN-CONTAINING PROTEIN"/>
    <property type="match status" value="1"/>
</dbReference>
<dbReference type="InterPro" id="IPR000644">
    <property type="entry name" value="CBS_dom"/>
</dbReference>
<dbReference type="InterPro" id="IPR006683">
    <property type="entry name" value="Thioestr_dom"/>
</dbReference>
<dbReference type="InterPro" id="IPR010766">
    <property type="entry name" value="DRTGG"/>
</dbReference>
<dbReference type="InterPro" id="IPR036388">
    <property type="entry name" value="WH-like_DNA-bd_sf"/>
</dbReference>
<dbReference type="SUPFAM" id="SSF54631">
    <property type="entry name" value="CBS-domain pair"/>
    <property type="match status" value="1"/>
</dbReference>
<gene>
    <name evidence="4" type="ORF">SAMN02746091_02394</name>
</gene>
<accession>A0A1M5B780</accession>
<dbReference type="Pfam" id="PF03061">
    <property type="entry name" value="4HBT"/>
    <property type="match status" value="1"/>
</dbReference>
<dbReference type="CDD" id="cd04596">
    <property type="entry name" value="CBS_pair_DRTGG_assoc"/>
    <property type="match status" value="1"/>
</dbReference>
<dbReference type="InterPro" id="IPR029069">
    <property type="entry name" value="HotDog_dom_sf"/>
</dbReference>
<dbReference type="RefSeq" id="WP_027307625.1">
    <property type="nucleotide sequence ID" value="NZ_FQVG01000064.1"/>
</dbReference>
<evidence type="ECO:0000256" key="2">
    <source>
        <dbReference type="PROSITE-ProRule" id="PRU00703"/>
    </source>
</evidence>
<dbReference type="InterPro" id="IPR046342">
    <property type="entry name" value="CBS_dom_sf"/>
</dbReference>
<dbReference type="SUPFAM" id="SSF46785">
    <property type="entry name" value="Winged helix' DNA-binding domain"/>
    <property type="match status" value="1"/>
</dbReference>
<dbReference type="Gene3D" id="3.10.129.10">
    <property type="entry name" value="Hotdog Thioesterase"/>
    <property type="match status" value="1"/>
</dbReference>
<sequence length="436" mass="48374">MSKHEEIIKYIQSLKVGTKISVRSIANALDVSDGTAYRAIKDAETLGIVSTIPRVGTVRIEKVEKKNIENLTYAEVVNIVEGSVLGGKDGLHKTLNKFVIGAMTLEIMKKYISPGNLLIVGNREEAQRLALEKDCAVLITGGFTCSDEIKQLANKKGLPIISSTYDTFTTASMINKAISENLIKKDIILVEDIMKTEISYINVNSTIKELKEKMLITKHGKFPVVDDFNKVVGIITIKDIKLDAEDDDPVGRYMTKEPITVTPKTSVAYVAHIIVWEGIELIPVVENKQLVGVVSRHDVIKALQYVNRQPQVGQTIDDLVLKNFTCINTEKGMKFTGKIIPEMLNPIGTASWNALTLVMSTVGTIALRQRNHLNIAVDSFSVFYVKPVQVDSVVTINTTIIDMGRHYSKVEIEMYNENEKELIGKAILSAKILKKN</sequence>
<dbReference type="SUPFAM" id="SSF75138">
    <property type="entry name" value="HprK N-terminal domain-like"/>
    <property type="match status" value="1"/>
</dbReference>
<dbReference type="Pfam" id="PF00571">
    <property type="entry name" value="CBS"/>
    <property type="match status" value="2"/>
</dbReference>
<dbReference type="InterPro" id="IPR036390">
    <property type="entry name" value="WH_DNA-bd_sf"/>
</dbReference>
<name>A0A1M5B780_9CLOT</name>
<dbReference type="Gene3D" id="3.40.1390.20">
    <property type="entry name" value="HprK N-terminal domain-like"/>
    <property type="match status" value="1"/>
</dbReference>
<dbReference type="EMBL" id="FQVG01000064">
    <property type="protein sequence ID" value="SHF38266.1"/>
    <property type="molecule type" value="Genomic_DNA"/>
</dbReference>
<dbReference type="PROSITE" id="PS51371">
    <property type="entry name" value="CBS"/>
    <property type="match status" value="2"/>
</dbReference>
<dbReference type="InterPro" id="IPR028979">
    <property type="entry name" value="Ser_kin/Pase_Hpr-like_N_sf"/>
</dbReference>
<evidence type="ECO:0000313" key="5">
    <source>
        <dbReference type="Proteomes" id="UP000184423"/>
    </source>
</evidence>
<dbReference type="SMART" id="SM00116">
    <property type="entry name" value="CBS"/>
    <property type="match status" value="2"/>
</dbReference>
<dbReference type="Gene3D" id="3.10.580.10">
    <property type="entry name" value="CBS-domain"/>
    <property type="match status" value="1"/>
</dbReference>
<evidence type="ECO:0000313" key="4">
    <source>
        <dbReference type="EMBL" id="SHF38266.1"/>
    </source>
</evidence>
<dbReference type="PANTHER" id="PTHR43080">
    <property type="entry name" value="CBS DOMAIN-CONTAINING PROTEIN CBSX3, MITOCHONDRIAL"/>
    <property type="match status" value="1"/>
</dbReference>
<feature type="domain" description="CBS" evidence="3">
    <location>
        <begin position="194"/>
        <end position="250"/>
    </location>
</feature>
<dbReference type="SUPFAM" id="SSF54637">
    <property type="entry name" value="Thioesterase/thiol ester dehydrase-isomerase"/>
    <property type="match status" value="1"/>
</dbReference>
<dbReference type="Gene3D" id="1.10.10.10">
    <property type="entry name" value="Winged helix-like DNA-binding domain superfamily/Winged helix DNA-binding domain"/>
    <property type="match status" value="1"/>
</dbReference>
<dbReference type="AlphaFoldDB" id="A0A1M5B780"/>
<feature type="domain" description="CBS" evidence="3">
    <location>
        <begin position="254"/>
        <end position="311"/>
    </location>
</feature>
<reference evidence="5" key="1">
    <citation type="submission" date="2016-11" db="EMBL/GenBank/DDBJ databases">
        <authorList>
            <person name="Varghese N."/>
            <person name="Submissions S."/>
        </authorList>
    </citation>
    <scope>NUCLEOTIDE SEQUENCE [LARGE SCALE GENOMIC DNA]</scope>
    <source>
        <strain evidence="5">DSM 10124</strain>
    </source>
</reference>
<organism evidence="4 5">
    <name type="scientific">Caloramator proteoclasticus DSM 10124</name>
    <dbReference type="NCBI Taxonomy" id="1121262"/>
    <lineage>
        <taxon>Bacteria</taxon>
        <taxon>Bacillati</taxon>
        <taxon>Bacillota</taxon>
        <taxon>Clostridia</taxon>
        <taxon>Eubacteriales</taxon>
        <taxon>Clostridiaceae</taxon>
        <taxon>Caloramator</taxon>
    </lineage>
</organism>
<evidence type="ECO:0000259" key="3">
    <source>
        <dbReference type="PROSITE" id="PS51371"/>
    </source>
</evidence>
<protein>
    <submittedName>
        <fullName evidence="4">Predicted transcriptional regulator containing CBS domains</fullName>
    </submittedName>
</protein>
<evidence type="ECO:0000256" key="1">
    <source>
        <dbReference type="ARBA" id="ARBA00023122"/>
    </source>
</evidence>
<keyword evidence="1 2" id="KW-0129">CBS domain</keyword>
<proteinExistence type="predicted"/>
<dbReference type="Pfam" id="PF07085">
    <property type="entry name" value="DRTGG"/>
    <property type="match status" value="1"/>
</dbReference>